<organism evidence="1 2">
    <name type="scientific">Dermatophagoides farinae</name>
    <name type="common">American house dust mite</name>
    <dbReference type="NCBI Taxonomy" id="6954"/>
    <lineage>
        <taxon>Eukaryota</taxon>
        <taxon>Metazoa</taxon>
        <taxon>Ecdysozoa</taxon>
        <taxon>Arthropoda</taxon>
        <taxon>Chelicerata</taxon>
        <taxon>Arachnida</taxon>
        <taxon>Acari</taxon>
        <taxon>Acariformes</taxon>
        <taxon>Sarcoptiformes</taxon>
        <taxon>Astigmata</taxon>
        <taxon>Psoroptidia</taxon>
        <taxon>Analgoidea</taxon>
        <taxon>Pyroglyphidae</taxon>
        <taxon>Dermatophagoidinae</taxon>
        <taxon>Dermatophagoides</taxon>
    </lineage>
</organism>
<gene>
    <name evidence="1" type="ORF">DERF_002071</name>
</gene>
<proteinExistence type="predicted"/>
<keyword evidence="2" id="KW-1185">Reference proteome</keyword>
<sequence>MENGCMDENYCAKPEIKPSYHHKCKTFKNVTLTAVTVGCSSSSSNEEVLDSKSFKMSFFSRLD</sequence>
<dbReference type="AlphaFoldDB" id="A0A922LD72"/>
<reference evidence="1" key="1">
    <citation type="submission" date="2013-05" db="EMBL/GenBank/DDBJ databases">
        <authorList>
            <person name="Yim A.K.Y."/>
            <person name="Chan T.F."/>
            <person name="Ji K.M."/>
            <person name="Liu X.Y."/>
            <person name="Zhou J.W."/>
            <person name="Li R.Q."/>
            <person name="Yang K.Y."/>
            <person name="Li J."/>
            <person name="Li M."/>
            <person name="Law P.T.W."/>
            <person name="Wu Y.L."/>
            <person name="Cai Z.L."/>
            <person name="Qin H."/>
            <person name="Bao Y."/>
            <person name="Leung R.K.K."/>
            <person name="Ng P.K.S."/>
            <person name="Zou J."/>
            <person name="Zhong X.J."/>
            <person name="Ran P.X."/>
            <person name="Zhong N.S."/>
            <person name="Liu Z.G."/>
            <person name="Tsui S.K.W."/>
        </authorList>
    </citation>
    <scope>NUCLEOTIDE SEQUENCE</scope>
    <source>
        <strain evidence="1">Derf</strain>
        <tissue evidence="1">Whole organism</tissue>
    </source>
</reference>
<comment type="caution">
    <text evidence="1">The sequence shown here is derived from an EMBL/GenBank/DDBJ whole genome shotgun (WGS) entry which is preliminary data.</text>
</comment>
<protein>
    <submittedName>
        <fullName evidence="1">Uncharacterized protein</fullName>
    </submittedName>
</protein>
<dbReference type="EMBL" id="ASGP02000001">
    <property type="protein sequence ID" value="KAH9528100.1"/>
    <property type="molecule type" value="Genomic_DNA"/>
</dbReference>
<name>A0A922LD72_DERFA</name>
<evidence type="ECO:0000313" key="2">
    <source>
        <dbReference type="Proteomes" id="UP000790347"/>
    </source>
</evidence>
<evidence type="ECO:0000313" key="1">
    <source>
        <dbReference type="EMBL" id="KAH9528100.1"/>
    </source>
</evidence>
<dbReference type="Proteomes" id="UP000790347">
    <property type="component" value="Unassembled WGS sequence"/>
</dbReference>
<reference evidence="1" key="2">
    <citation type="journal article" date="2022" name="Res Sq">
        <title>Comparative Genomics Reveals Insights into the Divergent Evolution of Astigmatic Mites and Household Pest Adaptations.</title>
        <authorList>
            <person name="Xiong Q."/>
            <person name="Wan A.T.-Y."/>
            <person name="Liu X.-Y."/>
            <person name="Fung C.S.-H."/>
            <person name="Xiao X."/>
            <person name="Malainual N."/>
            <person name="Hou J."/>
            <person name="Wang L."/>
            <person name="Wang M."/>
            <person name="Yang K."/>
            <person name="Cui Y."/>
            <person name="Leung E."/>
            <person name="Nong W."/>
            <person name="Shin S.-K."/>
            <person name="Au S."/>
            <person name="Jeong K.Y."/>
            <person name="Chew F.T."/>
            <person name="Hui J."/>
            <person name="Leung T.F."/>
            <person name="Tungtrongchitr A."/>
            <person name="Zhong N."/>
            <person name="Liu Z."/>
            <person name="Tsui S."/>
        </authorList>
    </citation>
    <scope>NUCLEOTIDE SEQUENCE</scope>
    <source>
        <strain evidence="1">Derf</strain>
        <tissue evidence="1">Whole organism</tissue>
    </source>
</reference>
<accession>A0A922LD72</accession>